<keyword evidence="3" id="KW-1185">Reference proteome</keyword>
<comment type="caution">
    <text evidence="2">The sequence shown here is derived from an EMBL/GenBank/DDBJ whole genome shotgun (WGS) entry which is preliminary data.</text>
</comment>
<dbReference type="SUPFAM" id="SSF47090">
    <property type="entry name" value="PGBD-like"/>
    <property type="match status" value="2"/>
</dbReference>
<organism evidence="2 3">
    <name type="scientific">Pallidibacillus thermolactis</name>
    <dbReference type="NCBI Taxonomy" id="251051"/>
    <lineage>
        <taxon>Bacteria</taxon>
        <taxon>Bacillati</taxon>
        <taxon>Bacillota</taxon>
        <taxon>Bacilli</taxon>
        <taxon>Bacillales</taxon>
        <taxon>Bacillaceae</taxon>
        <taxon>Pallidibacillus</taxon>
    </lineage>
</organism>
<evidence type="ECO:0000313" key="2">
    <source>
        <dbReference type="EMBL" id="MCU9593714.1"/>
    </source>
</evidence>
<dbReference type="Pfam" id="PF01471">
    <property type="entry name" value="PG_binding_1"/>
    <property type="match status" value="2"/>
</dbReference>
<dbReference type="EMBL" id="JAOUSE010000007">
    <property type="protein sequence ID" value="MCU9593714.1"/>
    <property type="molecule type" value="Genomic_DNA"/>
</dbReference>
<dbReference type="Gene3D" id="1.10.101.10">
    <property type="entry name" value="PGBD-like superfamily/PGBD"/>
    <property type="match status" value="2"/>
</dbReference>
<feature type="domain" description="Peptidoglycan binding-like" evidence="1">
    <location>
        <begin position="96"/>
        <end position="151"/>
    </location>
</feature>
<gene>
    <name evidence="2" type="ORF">OEV82_04475</name>
</gene>
<dbReference type="InterPro" id="IPR036365">
    <property type="entry name" value="PGBD-like_sf"/>
</dbReference>
<sequence length="153" mass="16874">MQVGASDISPVKESKPTKQNVAKDLNQIGQFQLWLNQTYKTDLIVDGIFGAKTKRAAIIGLQTELNKQYKAGLKVDGIWGPKTRAACINVRIGARGNITKLIQGMLFCKGYNPKYLDGIFGQKTADTVLTFQRNHGLVQDGIVGKKTFEKLFA</sequence>
<accession>A0ABT2WGB5</accession>
<name>A0ABT2WGB5_9BACI</name>
<dbReference type="Proteomes" id="UP001208656">
    <property type="component" value="Unassembled WGS sequence"/>
</dbReference>
<dbReference type="InterPro" id="IPR036366">
    <property type="entry name" value="PGBDSf"/>
</dbReference>
<protein>
    <submittedName>
        <fullName evidence="2">Peptidoglycan-binding protein</fullName>
    </submittedName>
</protein>
<proteinExistence type="predicted"/>
<evidence type="ECO:0000313" key="3">
    <source>
        <dbReference type="Proteomes" id="UP001208656"/>
    </source>
</evidence>
<feature type="domain" description="Peptidoglycan binding-like" evidence="1">
    <location>
        <begin position="27"/>
        <end position="86"/>
    </location>
</feature>
<dbReference type="InterPro" id="IPR002477">
    <property type="entry name" value="Peptidoglycan-bd-like"/>
</dbReference>
<evidence type="ECO:0000259" key="1">
    <source>
        <dbReference type="Pfam" id="PF01471"/>
    </source>
</evidence>
<reference evidence="2 3" key="1">
    <citation type="submission" date="2022-10" db="EMBL/GenBank/DDBJ databases">
        <title>Description of Fervidibacillus gen. nov. in the family Fervidibacillaceae fam. nov. with two species, Fervidibacillus albus sp. nov., and Fervidibacillus halotolerans sp. nov., isolated from tidal flat sediments.</title>
        <authorList>
            <person name="Kwon K.K."/>
            <person name="Yang S.-H."/>
        </authorList>
    </citation>
    <scope>NUCLEOTIDE SEQUENCE [LARGE SCALE GENOMIC DNA]</scope>
    <source>
        <strain evidence="2 3">DSM 23332</strain>
    </source>
</reference>